<dbReference type="InterPro" id="IPR007160">
    <property type="entry name" value="DUF362"/>
</dbReference>
<dbReference type="RefSeq" id="WP_043388919.1">
    <property type="nucleotide sequence ID" value="NZ_JPMI01000005.1"/>
</dbReference>
<name>A0A084T1X5_9BACT</name>
<evidence type="ECO:0000259" key="1">
    <source>
        <dbReference type="Pfam" id="PF04015"/>
    </source>
</evidence>
<dbReference type="Proteomes" id="UP000028547">
    <property type="component" value="Unassembled WGS sequence"/>
</dbReference>
<dbReference type="AlphaFoldDB" id="A0A084T1X5"/>
<reference evidence="2 3" key="1">
    <citation type="submission" date="2014-07" db="EMBL/GenBank/DDBJ databases">
        <title>Draft Genome Sequence of Gephyronic Acid Producer, Cystobacter violaceus Strain Cb vi76.</title>
        <authorList>
            <person name="Stevens D.C."/>
            <person name="Young J."/>
            <person name="Carmichael R."/>
            <person name="Tan J."/>
            <person name="Taylor R.E."/>
        </authorList>
    </citation>
    <scope>NUCLEOTIDE SEQUENCE [LARGE SCALE GENOMIC DNA]</scope>
    <source>
        <strain evidence="2 3">Cb vi76</strain>
    </source>
</reference>
<feature type="domain" description="DUF362" evidence="1">
    <location>
        <begin position="317"/>
        <end position="518"/>
    </location>
</feature>
<dbReference type="Pfam" id="PF04015">
    <property type="entry name" value="DUF362"/>
    <property type="match status" value="1"/>
</dbReference>
<sequence>MTKGEESPRTDTVAGEFQRKLDAWAERFRGRPTEELRALLLLALERERIVAVAYRDEVLRERLASVAMPEESRALMRQALAWAWRDEEMHATYTRGVLLRIGSVRVRVATWLSHVAGALAGWAIAVRHHTSFSRAPISTLIASFVMLLGRLGGKVPKPMRDKLRRLTLREYCALQVDAEESASLGWKRIAQVAPRVPELPPDAGTWFSRMHSDEDKHARIFRALMETLGEGDSVLAPTGSLISEVGRADELFLPRALRSAPLRSHPVGQGGRVVVHVSPAGESKQEALRRTLEDAGLAEAVRARAEALGRPVSSLRVLVRVSFMLGYHRDDRSNITDPELVEALALRLRELGLEDIVVADAGNLYDRFFDGRSVHEVARYFGYTSPAYRVVDLEAEQVPHAYSRGMAQSTIARSWRDAELRIVFSKARSHPVDLTHLSIATIQGVGARFDEFLFAERFASRETALLMPLLDFPPHFALIDAFEHAADGLVGILGCGRPPTPRRLYAGADALAVDLLATRHLGGGEPLQSPLLRLACDWFGDPRGATQAVGPDEAIPGFRAPYETELHALMGLLSIPVWQFASGRGAAFLPAMDTRAFPPKAGHGQGSFWRLYRALMRALVGP</sequence>
<accession>A0A084T1X5</accession>
<protein>
    <recommendedName>
        <fullName evidence="1">DUF362 domain-containing protein</fullName>
    </recommendedName>
</protein>
<comment type="caution">
    <text evidence="2">The sequence shown here is derived from an EMBL/GenBank/DDBJ whole genome shotgun (WGS) entry which is preliminary data.</text>
</comment>
<evidence type="ECO:0000313" key="2">
    <source>
        <dbReference type="EMBL" id="KFA94710.1"/>
    </source>
</evidence>
<organism evidence="2 3">
    <name type="scientific">Archangium violaceum Cb vi76</name>
    <dbReference type="NCBI Taxonomy" id="1406225"/>
    <lineage>
        <taxon>Bacteria</taxon>
        <taxon>Pseudomonadati</taxon>
        <taxon>Myxococcota</taxon>
        <taxon>Myxococcia</taxon>
        <taxon>Myxococcales</taxon>
        <taxon>Cystobacterineae</taxon>
        <taxon>Archangiaceae</taxon>
        <taxon>Archangium</taxon>
    </lineage>
</organism>
<evidence type="ECO:0000313" key="3">
    <source>
        <dbReference type="Proteomes" id="UP000028547"/>
    </source>
</evidence>
<proteinExistence type="predicted"/>
<dbReference type="EMBL" id="JPMI01000005">
    <property type="protein sequence ID" value="KFA94710.1"/>
    <property type="molecule type" value="Genomic_DNA"/>
</dbReference>
<gene>
    <name evidence="2" type="ORF">Q664_01400</name>
</gene>